<gene>
    <name evidence="1" type="ORF">B0T25DRAFT_537097</name>
</gene>
<sequence>MGIFGFIQSQPRLLGGAISLGALGVAAAFLSKRKLDQTCPRIPLGALPKSSACRNFIENGGEAAAQPSWGLSQSTLLSSWLGNSDKTHWIPSFVAIETEVPISVLERYGLNARLSQDDITNDAPLRLVQNLVAAFLDARATGPDSWLLDQDVPPLSFSPGSHLFGNKSGLGAFMLGVWSTTTGRDIQPQTLPKDVTHPLAQFPSNQNVIGGSQTGTAGAVIYWKVPHATMRVADKAAVDWLPWRLMQGGYQEFIVEKISDEKARVVYVSVECAHLFPQGQSKRDFRRVPWLFYEAHDLYAQYLLYSAVRQLSRISTA</sequence>
<evidence type="ECO:0000313" key="2">
    <source>
        <dbReference type="Proteomes" id="UP001275084"/>
    </source>
</evidence>
<name>A0AAJ0HKM8_9PEZI</name>
<accession>A0AAJ0HKM8</accession>
<reference evidence="1" key="1">
    <citation type="journal article" date="2023" name="Mol. Phylogenet. Evol.">
        <title>Genome-scale phylogeny and comparative genomics of the fungal order Sordariales.</title>
        <authorList>
            <person name="Hensen N."/>
            <person name="Bonometti L."/>
            <person name="Westerberg I."/>
            <person name="Brannstrom I.O."/>
            <person name="Guillou S."/>
            <person name="Cros-Aarteil S."/>
            <person name="Calhoun S."/>
            <person name="Haridas S."/>
            <person name="Kuo A."/>
            <person name="Mondo S."/>
            <person name="Pangilinan J."/>
            <person name="Riley R."/>
            <person name="LaButti K."/>
            <person name="Andreopoulos B."/>
            <person name="Lipzen A."/>
            <person name="Chen C."/>
            <person name="Yan M."/>
            <person name="Daum C."/>
            <person name="Ng V."/>
            <person name="Clum A."/>
            <person name="Steindorff A."/>
            <person name="Ohm R.A."/>
            <person name="Martin F."/>
            <person name="Silar P."/>
            <person name="Natvig D.O."/>
            <person name="Lalanne C."/>
            <person name="Gautier V."/>
            <person name="Ament-Velasquez S.L."/>
            <person name="Kruys A."/>
            <person name="Hutchinson M.I."/>
            <person name="Powell A.J."/>
            <person name="Barry K."/>
            <person name="Miller A.N."/>
            <person name="Grigoriev I.V."/>
            <person name="Debuchy R."/>
            <person name="Gladieux P."/>
            <person name="Hiltunen Thoren M."/>
            <person name="Johannesson H."/>
        </authorList>
    </citation>
    <scope>NUCLEOTIDE SEQUENCE</scope>
    <source>
        <strain evidence="1">CBS 955.72</strain>
    </source>
</reference>
<evidence type="ECO:0000313" key="1">
    <source>
        <dbReference type="EMBL" id="KAK3356632.1"/>
    </source>
</evidence>
<keyword evidence="2" id="KW-1185">Reference proteome</keyword>
<comment type="caution">
    <text evidence="1">The sequence shown here is derived from an EMBL/GenBank/DDBJ whole genome shotgun (WGS) entry which is preliminary data.</text>
</comment>
<reference evidence="1" key="2">
    <citation type="submission" date="2023-06" db="EMBL/GenBank/DDBJ databases">
        <authorList>
            <consortium name="Lawrence Berkeley National Laboratory"/>
            <person name="Haridas S."/>
            <person name="Hensen N."/>
            <person name="Bonometti L."/>
            <person name="Westerberg I."/>
            <person name="Brannstrom I.O."/>
            <person name="Guillou S."/>
            <person name="Cros-Aarteil S."/>
            <person name="Calhoun S."/>
            <person name="Kuo A."/>
            <person name="Mondo S."/>
            <person name="Pangilinan J."/>
            <person name="Riley R."/>
            <person name="Labutti K."/>
            <person name="Andreopoulos B."/>
            <person name="Lipzen A."/>
            <person name="Chen C."/>
            <person name="Yanf M."/>
            <person name="Daum C."/>
            <person name="Ng V."/>
            <person name="Clum A."/>
            <person name="Steindorff A."/>
            <person name="Ohm R."/>
            <person name="Martin F."/>
            <person name="Silar P."/>
            <person name="Natvig D."/>
            <person name="Lalanne C."/>
            <person name="Gautier V."/>
            <person name="Ament-Velasquez S.L."/>
            <person name="Kruys A."/>
            <person name="Hutchinson M.I."/>
            <person name="Powell A.J."/>
            <person name="Barry K."/>
            <person name="Miller A.N."/>
            <person name="Grigoriev I.V."/>
            <person name="Debuchy R."/>
            <person name="Gladieux P."/>
            <person name="Thoren M.H."/>
            <person name="Johannesson H."/>
        </authorList>
    </citation>
    <scope>NUCLEOTIDE SEQUENCE</scope>
    <source>
        <strain evidence="1">CBS 955.72</strain>
    </source>
</reference>
<dbReference type="AlphaFoldDB" id="A0AAJ0HKM8"/>
<dbReference type="EMBL" id="JAUIQD010000003">
    <property type="protein sequence ID" value="KAK3356632.1"/>
    <property type="molecule type" value="Genomic_DNA"/>
</dbReference>
<organism evidence="1 2">
    <name type="scientific">Lasiosphaeria hispida</name>
    <dbReference type="NCBI Taxonomy" id="260671"/>
    <lineage>
        <taxon>Eukaryota</taxon>
        <taxon>Fungi</taxon>
        <taxon>Dikarya</taxon>
        <taxon>Ascomycota</taxon>
        <taxon>Pezizomycotina</taxon>
        <taxon>Sordariomycetes</taxon>
        <taxon>Sordariomycetidae</taxon>
        <taxon>Sordariales</taxon>
        <taxon>Lasiosphaeriaceae</taxon>
        <taxon>Lasiosphaeria</taxon>
    </lineage>
</organism>
<proteinExistence type="predicted"/>
<dbReference type="Proteomes" id="UP001275084">
    <property type="component" value="Unassembled WGS sequence"/>
</dbReference>
<protein>
    <submittedName>
        <fullName evidence="1">Uncharacterized protein</fullName>
    </submittedName>
</protein>